<dbReference type="EMBL" id="CP133270">
    <property type="protein sequence ID" value="WVX66592.1"/>
    <property type="molecule type" value="Genomic_DNA"/>
</dbReference>
<evidence type="ECO:0000313" key="3">
    <source>
        <dbReference type="EMBL" id="WVX66592.1"/>
    </source>
</evidence>
<gene>
    <name evidence="3" type="ORF">Bealeia1_00771</name>
</gene>
<accession>A0ABZ2C2X8</accession>
<feature type="domain" description="Mannosyl-glycoprotein endo-beta-N-acetylglucosamidase-like" evidence="2">
    <location>
        <begin position="195"/>
        <end position="304"/>
    </location>
</feature>
<dbReference type="Gene3D" id="1.10.530.10">
    <property type="match status" value="1"/>
</dbReference>
<protein>
    <submittedName>
        <fullName evidence="3">Glucosaminidase domain-containing protein</fullName>
    </submittedName>
</protein>
<proteinExistence type="predicted"/>
<keyword evidence="1" id="KW-1133">Transmembrane helix</keyword>
<evidence type="ECO:0000313" key="4">
    <source>
        <dbReference type="Proteomes" id="UP001330434"/>
    </source>
</evidence>
<keyword evidence="1" id="KW-0472">Membrane</keyword>
<keyword evidence="1" id="KW-0812">Transmembrane</keyword>
<name>A0ABZ2C2X8_9PROT</name>
<dbReference type="PANTHER" id="PTHR40572:SF1">
    <property type="entry name" value="PROTEIN BAX"/>
    <property type="match status" value="1"/>
</dbReference>
<evidence type="ECO:0000256" key="1">
    <source>
        <dbReference type="SAM" id="Phobius"/>
    </source>
</evidence>
<evidence type="ECO:0000259" key="2">
    <source>
        <dbReference type="Pfam" id="PF01832"/>
    </source>
</evidence>
<dbReference type="Pfam" id="PF01832">
    <property type="entry name" value="Glucosaminidase"/>
    <property type="match status" value="1"/>
</dbReference>
<dbReference type="InterPro" id="IPR002901">
    <property type="entry name" value="MGlyc_endo_b_GlcNAc-like_dom"/>
</dbReference>
<dbReference type="RefSeq" id="WP_331255444.1">
    <property type="nucleotide sequence ID" value="NZ_CP133270.1"/>
</dbReference>
<reference evidence="3 4" key="1">
    <citation type="journal article" date="2024" name="Environ. Microbiol.">
        <title>Novel evolutionary insights on the interactions of the Holosporales (Alphaproteobacteria) with eukaryotic hosts from comparative genomics.</title>
        <authorList>
            <person name="Giovannini M."/>
            <person name="Petroni G."/>
            <person name="Castelli M."/>
        </authorList>
    </citation>
    <scope>NUCLEOTIDE SEQUENCE [LARGE SCALE GENOMIC DNA]</scope>
    <source>
        <strain evidence="3 4">US_Bl 15I1</strain>
    </source>
</reference>
<dbReference type="Proteomes" id="UP001330434">
    <property type="component" value="Chromosome"/>
</dbReference>
<organism evidence="3 4">
    <name type="scientific">Candidatus Bealeia paramacronuclearis</name>
    <dbReference type="NCBI Taxonomy" id="1921001"/>
    <lineage>
        <taxon>Bacteria</taxon>
        <taxon>Pseudomonadati</taxon>
        <taxon>Pseudomonadota</taxon>
        <taxon>Alphaproteobacteria</taxon>
        <taxon>Holosporales</taxon>
        <taxon>Holosporaceae</taxon>
        <taxon>Candidatus Bealeia</taxon>
    </lineage>
</organism>
<keyword evidence="4" id="KW-1185">Reference proteome</keyword>
<dbReference type="InterPro" id="IPR053195">
    <property type="entry name" value="Bax-like"/>
</dbReference>
<feature type="transmembrane region" description="Helical" evidence="1">
    <location>
        <begin position="12"/>
        <end position="34"/>
    </location>
</feature>
<sequence length="317" mass="35363">MPKIALNPKSKLRYISLGFLGSLVVLSYAVALFFKPTAHHSAPDIASQTPKTSHVMPLGSRFAMGLPAPRKEMAFVEMETSTEMCQAFDQCGFELSKVASGEDSVPRIYLTKLPGDLKGLPPKHKRDAFIKSILPLVLEVNEEIRADREKLLALQGRIEKGGHLRSQDRTWLRYVASEYKSKSHDIKVLLKHVDEIPPSLALSQAIIESGWGTSKAAKDKNSTFGHMASHSKVKSFKSLHHGVKSYAGNLNRHPAYKGFREARAKMRKSEGKICGHKLASHLIKYSVRGAAYTKELQNLINRLELHHFDAAHVRLKP</sequence>
<dbReference type="PANTHER" id="PTHR40572">
    <property type="entry name" value="PROTEIN BAX"/>
    <property type="match status" value="1"/>
</dbReference>